<evidence type="ECO:0000256" key="4">
    <source>
        <dbReference type="ARBA" id="ARBA00022670"/>
    </source>
</evidence>
<evidence type="ECO:0000256" key="1">
    <source>
        <dbReference type="ARBA" id="ARBA00000707"/>
    </source>
</evidence>
<sequence length="192" mass="22031">MEDYSENEETYRDADAKSCINNEINKTNILGSGGEFVSAYANLMNNLWISSNKQTSPRGLKSYCEISYSFCKNSKARFICVFNYAIDVLSEDLNRGIDKPQTEYKDFNDRPDSVTSAEHWIAFLNRSQSVIVDLMCGQLKSSLICNVCKKISNKFDTFLTLSLPIPKNKFIHFIFLTIQRLFHLKILSEYSP</sequence>
<keyword evidence="6" id="KW-0378">Hydrolase</keyword>
<name>A0AAD2DAI9_EUPCR</name>
<dbReference type="GO" id="GO:0016579">
    <property type="term" value="P:protein deubiquitination"/>
    <property type="evidence" value="ECO:0007669"/>
    <property type="project" value="InterPro"/>
</dbReference>
<keyword evidence="4" id="KW-0645">Protease</keyword>
<dbReference type="EMBL" id="CAMPGE010028048">
    <property type="protein sequence ID" value="CAI2385610.1"/>
    <property type="molecule type" value="Genomic_DNA"/>
</dbReference>
<comment type="caution">
    <text evidence="9">The sequence shown here is derived from an EMBL/GenBank/DDBJ whole genome shotgun (WGS) entry which is preliminary data.</text>
</comment>
<evidence type="ECO:0000313" key="10">
    <source>
        <dbReference type="Proteomes" id="UP001295684"/>
    </source>
</evidence>
<feature type="domain" description="Peptidase C19 ubiquitin carboxyl-terminal hydrolase" evidence="8">
    <location>
        <begin position="21"/>
        <end position="157"/>
    </location>
</feature>
<dbReference type="GO" id="GO:0006508">
    <property type="term" value="P:proteolysis"/>
    <property type="evidence" value="ECO:0007669"/>
    <property type="project" value="UniProtKB-KW"/>
</dbReference>
<evidence type="ECO:0000256" key="6">
    <source>
        <dbReference type="ARBA" id="ARBA00022801"/>
    </source>
</evidence>
<comment type="similarity">
    <text evidence="2">Belongs to the peptidase C19 family.</text>
</comment>
<dbReference type="EC" id="3.4.19.12" evidence="3"/>
<dbReference type="Proteomes" id="UP001295684">
    <property type="component" value="Unassembled WGS sequence"/>
</dbReference>
<keyword evidence="10" id="KW-1185">Reference proteome</keyword>
<dbReference type="InterPro" id="IPR038765">
    <property type="entry name" value="Papain-like_cys_pep_sf"/>
</dbReference>
<gene>
    <name evidence="9" type="ORF">ECRASSUSDP1_LOCUS27188</name>
</gene>
<dbReference type="InterPro" id="IPR001394">
    <property type="entry name" value="Peptidase_C19_UCH"/>
</dbReference>
<dbReference type="AlphaFoldDB" id="A0AAD2DAI9"/>
<evidence type="ECO:0000313" key="9">
    <source>
        <dbReference type="EMBL" id="CAI2385610.1"/>
    </source>
</evidence>
<comment type="catalytic activity">
    <reaction evidence="1">
        <text>Thiol-dependent hydrolysis of ester, thioester, amide, peptide and isopeptide bonds formed by the C-terminal Gly of ubiquitin (a 76-residue protein attached to proteins as an intracellular targeting signal).</text>
        <dbReference type="EC" id="3.4.19.12"/>
    </reaction>
</comment>
<evidence type="ECO:0000256" key="5">
    <source>
        <dbReference type="ARBA" id="ARBA00022786"/>
    </source>
</evidence>
<dbReference type="SUPFAM" id="SSF54001">
    <property type="entry name" value="Cysteine proteinases"/>
    <property type="match status" value="1"/>
</dbReference>
<dbReference type="InterPro" id="IPR050185">
    <property type="entry name" value="Ub_carboxyl-term_hydrolase"/>
</dbReference>
<keyword evidence="5" id="KW-0833">Ubl conjugation pathway</keyword>
<dbReference type="Gene3D" id="3.90.70.10">
    <property type="entry name" value="Cysteine proteinases"/>
    <property type="match status" value="1"/>
</dbReference>
<dbReference type="PANTHER" id="PTHR21646:SF24">
    <property type="entry name" value="UBIQUITIN CARBOXYL-TERMINAL HYDROLASE"/>
    <property type="match status" value="1"/>
</dbReference>
<evidence type="ECO:0000256" key="7">
    <source>
        <dbReference type="ARBA" id="ARBA00022807"/>
    </source>
</evidence>
<keyword evidence="7" id="KW-0788">Thiol protease</keyword>
<protein>
    <recommendedName>
        <fullName evidence="3">ubiquitinyl hydrolase 1</fullName>
        <ecNumber evidence="3">3.4.19.12</ecNumber>
    </recommendedName>
</protein>
<proteinExistence type="inferred from homology"/>
<organism evidence="9 10">
    <name type="scientific">Euplotes crassus</name>
    <dbReference type="NCBI Taxonomy" id="5936"/>
    <lineage>
        <taxon>Eukaryota</taxon>
        <taxon>Sar</taxon>
        <taxon>Alveolata</taxon>
        <taxon>Ciliophora</taxon>
        <taxon>Intramacronucleata</taxon>
        <taxon>Spirotrichea</taxon>
        <taxon>Hypotrichia</taxon>
        <taxon>Euplotida</taxon>
        <taxon>Euplotidae</taxon>
        <taxon>Moneuplotes</taxon>
    </lineage>
</organism>
<accession>A0AAD2DAI9</accession>
<dbReference type="Pfam" id="PF00443">
    <property type="entry name" value="UCH"/>
    <property type="match status" value="1"/>
</dbReference>
<evidence type="ECO:0000256" key="3">
    <source>
        <dbReference type="ARBA" id="ARBA00012759"/>
    </source>
</evidence>
<evidence type="ECO:0000259" key="8">
    <source>
        <dbReference type="Pfam" id="PF00443"/>
    </source>
</evidence>
<reference evidence="9" key="1">
    <citation type="submission" date="2023-07" db="EMBL/GenBank/DDBJ databases">
        <authorList>
            <consortium name="AG Swart"/>
            <person name="Singh M."/>
            <person name="Singh A."/>
            <person name="Seah K."/>
            <person name="Emmerich C."/>
        </authorList>
    </citation>
    <scope>NUCLEOTIDE SEQUENCE</scope>
    <source>
        <strain evidence="9">DP1</strain>
    </source>
</reference>
<dbReference type="GO" id="GO:0004843">
    <property type="term" value="F:cysteine-type deubiquitinase activity"/>
    <property type="evidence" value="ECO:0007669"/>
    <property type="project" value="UniProtKB-EC"/>
</dbReference>
<dbReference type="PANTHER" id="PTHR21646">
    <property type="entry name" value="UBIQUITIN CARBOXYL-TERMINAL HYDROLASE"/>
    <property type="match status" value="1"/>
</dbReference>
<evidence type="ECO:0000256" key="2">
    <source>
        <dbReference type="ARBA" id="ARBA00009085"/>
    </source>
</evidence>